<organism evidence="1">
    <name type="scientific">Arundo donax</name>
    <name type="common">Giant reed</name>
    <name type="synonym">Donax arundinaceus</name>
    <dbReference type="NCBI Taxonomy" id="35708"/>
    <lineage>
        <taxon>Eukaryota</taxon>
        <taxon>Viridiplantae</taxon>
        <taxon>Streptophyta</taxon>
        <taxon>Embryophyta</taxon>
        <taxon>Tracheophyta</taxon>
        <taxon>Spermatophyta</taxon>
        <taxon>Magnoliopsida</taxon>
        <taxon>Liliopsida</taxon>
        <taxon>Poales</taxon>
        <taxon>Poaceae</taxon>
        <taxon>PACMAD clade</taxon>
        <taxon>Arundinoideae</taxon>
        <taxon>Arundineae</taxon>
        <taxon>Arundo</taxon>
    </lineage>
</organism>
<protein>
    <submittedName>
        <fullName evidence="1">Uncharacterized protein</fullName>
    </submittedName>
</protein>
<sequence length="67" mass="7621">MKKNSEQCNFIEACLVGYTTTRQPKKKCNTSKVVNIPTCYKIAQFSYAPQVLNYFLQPQCGIPSQLN</sequence>
<reference evidence="1" key="2">
    <citation type="journal article" date="2015" name="Data Brief">
        <title>Shoot transcriptome of the giant reed, Arundo donax.</title>
        <authorList>
            <person name="Barrero R.A."/>
            <person name="Guerrero F.D."/>
            <person name="Moolhuijzen P."/>
            <person name="Goolsby J.A."/>
            <person name="Tidwell J."/>
            <person name="Bellgard S.E."/>
            <person name="Bellgard M.I."/>
        </authorList>
    </citation>
    <scope>NUCLEOTIDE SEQUENCE</scope>
    <source>
        <tissue evidence="1">Shoot tissue taken approximately 20 cm above the soil surface</tissue>
    </source>
</reference>
<reference evidence="1" key="1">
    <citation type="submission" date="2014-09" db="EMBL/GenBank/DDBJ databases">
        <authorList>
            <person name="Magalhaes I.L.F."/>
            <person name="Oliveira U."/>
            <person name="Santos F.R."/>
            <person name="Vidigal T.H.D.A."/>
            <person name="Brescovit A.D."/>
            <person name="Santos A.J."/>
        </authorList>
    </citation>
    <scope>NUCLEOTIDE SEQUENCE</scope>
    <source>
        <tissue evidence="1">Shoot tissue taken approximately 20 cm above the soil surface</tissue>
    </source>
</reference>
<proteinExistence type="predicted"/>
<dbReference type="EMBL" id="GBRH01252328">
    <property type="protein sequence ID" value="JAD45567.1"/>
    <property type="molecule type" value="Transcribed_RNA"/>
</dbReference>
<dbReference type="AlphaFoldDB" id="A0A0A9AEP1"/>
<name>A0A0A9AEP1_ARUDO</name>
<evidence type="ECO:0000313" key="1">
    <source>
        <dbReference type="EMBL" id="JAD45567.1"/>
    </source>
</evidence>
<accession>A0A0A9AEP1</accession>